<feature type="region of interest" description="Disordered" evidence="1">
    <location>
        <begin position="77"/>
        <end position="101"/>
    </location>
</feature>
<accession>F2UE38</accession>
<sequence>MLEVSTSGGASVMSAAKRAKVSAANGGSGGSSAHPTQVVSLREFAAATGLVRGGDMFFQQLLLVSVVNVSEKSECDAATGKSQEKSVPAAPPSNAAASTSLAPASANASDIRQTCTTLAIRFGVEARQALARIRLAASGAWELVSGVTTATTSELDSAQEAASSSCAASMNNAVLRAVAAQVQAKTLSLQDMATDKLAMLLRRINEQLGALDTGSPESTTNTTPSIAVAAVVDPGHDLLKQTQTILKAIPESTLVQGAAREQLVNVARVLMNIAGTLGDGNAGIPRSTQDALSDTFGHVMKLLPQEGGAAADFGIDTRIQQMLQQLDDPREACVHSMPWQTRLGTLMKMGVHIKEHRRLHVVEEWIASHHRAWPLVARMLHRIIHQATPQRHHHHHRPQLPLTT</sequence>
<dbReference type="GeneID" id="16073102"/>
<keyword evidence="3" id="KW-1185">Reference proteome</keyword>
<reference evidence="2" key="1">
    <citation type="submission" date="2009-08" db="EMBL/GenBank/DDBJ databases">
        <title>Annotation of Salpingoeca rosetta.</title>
        <authorList>
            <consortium name="The Broad Institute Genome Sequencing Platform"/>
            <person name="Russ C."/>
            <person name="Cuomo C."/>
            <person name="Burger G."/>
            <person name="Gray M.W."/>
            <person name="Holland P.W.H."/>
            <person name="King N."/>
            <person name="Lang F.B.F."/>
            <person name="Roger A.J."/>
            <person name="Ruiz-Trillo I."/>
            <person name="Young S.K."/>
            <person name="Zeng Q."/>
            <person name="Gargeya S."/>
            <person name="Alvarado L."/>
            <person name="Berlin A."/>
            <person name="Chapman S.B."/>
            <person name="Chen Z."/>
            <person name="Freedman E."/>
            <person name="Gellesch M."/>
            <person name="Goldberg J."/>
            <person name="Griggs A."/>
            <person name="Gujja S."/>
            <person name="Heilman E."/>
            <person name="Heiman D."/>
            <person name="Howarth C."/>
            <person name="Mehta T."/>
            <person name="Neiman D."/>
            <person name="Pearson M."/>
            <person name="Roberts A."/>
            <person name="Saif S."/>
            <person name="Shea T."/>
            <person name="Shenoy N."/>
            <person name="Sisk P."/>
            <person name="Stolte C."/>
            <person name="Sykes S."/>
            <person name="White J."/>
            <person name="Yandava C."/>
            <person name="Haas B."/>
            <person name="Nusbaum C."/>
            <person name="Birren B."/>
        </authorList>
    </citation>
    <scope>NUCLEOTIDE SEQUENCE [LARGE SCALE GENOMIC DNA]</scope>
    <source>
        <strain evidence="2">ATCC 50818</strain>
    </source>
</reference>
<gene>
    <name evidence="2" type="ORF">PTSG_07116</name>
</gene>
<dbReference type="RefSeq" id="XP_004992533.1">
    <property type="nucleotide sequence ID" value="XM_004992476.1"/>
</dbReference>
<evidence type="ECO:0000313" key="3">
    <source>
        <dbReference type="Proteomes" id="UP000007799"/>
    </source>
</evidence>
<evidence type="ECO:0000313" key="2">
    <source>
        <dbReference type="EMBL" id="EGD74888.1"/>
    </source>
</evidence>
<proteinExistence type="predicted"/>
<dbReference type="Proteomes" id="UP000007799">
    <property type="component" value="Unassembled WGS sequence"/>
</dbReference>
<organism evidence="3">
    <name type="scientific">Salpingoeca rosetta (strain ATCC 50818 / BSB-021)</name>
    <dbReference type="NCBI Taxonomy" id="946362"/>
    <lineage>
        <taxon>Eukaryota</taxon>
        <taxon>Choanoflagellata</taxon>
        <taxon>Craspedida</taxon>
        <taxon>Salpingoecidae</taxon>
        <taxon>Salpingoeca</taxon>
    </lineage>
</organism>
<dbReference type="EMBL" id="GL832970">
    <property type="protein sequence ID" value="EGD74888.1"/>
    <property type="molecule type" value="Genomic_DNA"/>
</dbReference>
<dbReference type="InParanoid" id="F2UE38"/>
<evidence type="ECO:0000256" key="1">
    <source>
        <dbReference type="SAM" id="MobiDB-lite"/>
    </source>
</evidence>
<protein>
    <submittedName>
        <fullName evidence="2">Uncharacterized protein</fullName>
    </submittedName>
</protein>
<dbReference type="KEGG" id="sre:PTSG_07116"/>
<name>F2UE38_SALR5</name>
<dbReference type="AlphaFoldDB" id="F2UE38"/>
<feature type="compositionally biased region" description="Low complexity" evidence="1">
    <location>
        <begin position="92"/>
        <end position="101"/>
    </location>
</feature>